<dbReference type="InterPro" id="IPR003959">
    <property type="entry name" value="ATPase_AAA_core"/>
</dbReference>
<dbReference type="InterPro" id="IPR044539">
    <property type="entry name" value="Pch2-like"/>
</dbReference>
<dbReference type="Pfam" id="PF00004">
    <property type="entry name" value="AAA"/>
    <property type="match status" value="1"/>
</dbReference>
<organism evidence="5 6">
    <name type="scientific">Arachis hypogaea</name>
    <name type="common">Peanut</name>
    <dbReference type="NCBI Taxonomy" id="3818"/>
    <lineage>
        <taxon>Eukaryota</taxon>
        <taxon>Viridiplantae</taxon>
        <taxon>Streptophyta</taxon>
        <taxon>Embryophyta</taxon>
        <taxon>Tracheophyta</taxon>
        <taxon>Spermatophyta</taxon>
        <taxon>Magnoliopsida</taxon>
        <taxon>eudicotyledons</taxon>
        <taxon>Gunneridae</taxon>
        <taxon>Pentapetalae</taxon>
        <taxon>rosids</taxon>
        <taxon>fabids</taxon>
        <taxon>Fabales</taxon>
        <taxon>Fabaceae</taxon>
        <taxon>Papilionoideae</taxon>
        <taxon>50 kb inversion clade</taxon>
        <taxon>dalbergioids sensu lato</taxon>
        <taxon>Dalbergieae</taxon>
        <taxon>Pterocarpus clade</taxon>
        <taxon>Arachis</taxon>
    </lineage>
</organism>
<keyword evidence="3" id="KW-0539">Nucleus</keyword>
<evidence type="ECO:0000256" key="1">
    <source>
        <dbReference type="ARBA" id="ARBA00022741"/>
    </source>
</evidence>
<keyword evidence="1" id="KW-0547">Nucleotide-binding</keyword>
<evidence type="ECO:0000259" key="4">
    <source>
        <dbReference type="Pfam" id="PF00004"/>
    </source>
</evidence>
<dbReference type="PANTHER" id="PTHR45991">
    <property type="entry name" value="PACHYTENE CHECKPOINT PROTEIN 2"/>
    <property type="match status" value="1"/>
</dbReference>
<evidence type="ECO:0000313" key="6">
    <source>
        <dbReference type="Proteomes" id="UP000289738"/>
    </source>
</evidence>
<proteinExistence type="inferred from homology"/>
<evidence type="ECO:0000256" key="2">
    <source>
        <dbReference type="ARBA" id="ARBA00022840"/>
    </source>
</evidence>
<dbReference type="GO" id="GO:0005694">
    <property type="term" value="C:chromosome"/>
    <property type="evidence" value="ECO:0007669"/>
    <property type="project" value="TreeGrafter"/>
</dbReference>
<accession>A0A445DEI6</accession>
<feature type="domain" description="ATPase AAA-type core" evidence="4">
    <location>
        <begin position="45"/>
        <end position="97"/>
    </location>
</feature>
<dbReference type="GO" id="GO:0005524">
    <property type="term" value="F:ATP binding"/>
    <property type="evidence" value="ECO:0007669"/>
    <property type="project" value="UniProtKB-KW"/>
</dbReference>
<keyword evidence="6" id="KW-1185">Reference proteome</keyword>
<sequence length="110" mass="11967">MLYCYTECTIVFPCCLGCKTFPKDSRNGKEESNLVFVLIVCGHADEVESLAAARKAAISGSDPSDSIRVVNALLTQTDKLKSSLNVIILTTSNITTTIGKPKSNFHSFNY</sequence>
<evidence type="ECO:0000313" key="5">
    <source>
        <dbReference type="EMBL" id="RYR61584.1"/>
    </source>
</evidence>
<protein>
    <recommendedName>
        <fullName evidence="3">Pachytene checkpoint protein 2 homolog</fullName>
    </recommendedName>
</protein>
<dbReference type="PANTHER" id="PTHR45991:SF1">
    <property type="entry name" value="PACHYTENE CHECKPOINT PROTEIN 2 HOMOLOG"/>
    <property type="match status" value="1"/>
</dbReference>
<dbReference type="Proteomes" id="UP000289738">
    <property type="component" value="Chromosome A04"/>
</dbReference>
<keyword evidence="2" id="KW-0067">ATP-binding</keyword>
<comment type="caution">
    <text evidence="5">The sequence shown here is derived from an EMBL/GenBank/DDBJ whole genome shotgun (WGS) entry which is preliminary data.</text>
</comment>
<evidence type="ECO:0000256" key="3">
    <source>
        <dbReference type="RuleBase" id="RU369050"/>
    </source>
</evidence>
<gene>
    <name evidence="5" type="ORF">Ahy_A04g018762</name>
</gene>
<dbReference type="EMBL" id="SDMP01000004">
    <property type="protein sequence ID" value="RYR61584.1"/>
    <property type="molecule type" value="Genomic_DNA"/>
</dbReference>
<comment type="similarity">
    <text evidence="3">Belongs to the AAA ATPase family. PCH2 subfamily.</text>
</comment>
<dbReference type="GO" id="GO:0007131">
    <property type="term" value="P:reciprocal meiotic recombination"/>
    <property type="evidence" value="ECO:0007669"/>
    <property type="project" value="UniProtKB-UniRule"/>
</dbReference>
<dbReference type="InterPro" id="IPR027417">
    <property type="entry name" value="P-loop_NTPase"/>
</dbReference>
<comment type="function">
    <text evidence="3">Plays a key role in chromosome recombination during meiosis.</text>
</comment>
<keyword evidence="3" id="KW-0469">Meiosis</keyword>
<dbReference type="GO" id="GO:0051598">
    <property type="term" value="P:meiotic recombination checkpoint signaling"/>
    <property type="evidence" value="ECO:0007669"/>
    <property type="project" value="TreeGrafter"/>
</dbReference>
<name>A0A445DEI6_ARAHY</name>
<dbReference type="AlphaFoldDB" id="A0A445DEI6"/>
<dbReference type="STRING" id="3818.A0A445DEI6"/>
<comment type="subcellular location">
    <subcellularLocation>
        <location evidence="3">Nucleus</location>
    </subcellularLocation>
</comment>
<dbReference type="GO" id="GO:0016887">
    <property type="term" value="F:ATP hydrolysis activity"/>
    <property type="evidence" value="ECO:0007669"/>
    <property type="project" value="InterPro"/>
</dbReference>
<reference evidence="5 6" key="1">
    <citation type="submission" date="2019-01" db="EMBL/GenBank/DDBJ databases">
        <title>Sequencing of cultivated peanut Arachis hypogaea provides insights into genome evolution and oil improvement.</title>
        <authorList>
            <person name="Chen X."/>
        </authorList>
    </citation>
    <scope>NUCLEOTIDE SEQUENCE [LARGE SCALE GENOMIC DNA]</scope>
    <source>
        <strain evidence="6">cv. Fuhuasheng</strain>
        <tissue evidence="5">Leaves</tissue>
    </source>
</reference>
<dbReference type="Gene3D" id="3.40.50.300">
    <property type="entry name" value="P-loop containing nucleotide triphosphate hydrolases"/>
    <property type="match status" value="1"/>
</dbReference>
<dbReference type="GO" id="GO:0005634">
    <property type="term" value="C:nucleus"/>
    <property type="evidence" value="ECO:0007669"/>
    <property type="project" value="UniProtKB-SubCell"/>
</dbReference>